<feature type="region of interest" description="Disordered" evidence="7">
    <location>
        <begin position="1"/>
        <end position="51"/>
    </location>
</feature>
<dbReference type="Gene3D" id="6.10.160.20">
    <property type="match status" value="1"/>
</dbReference>
<organism evidence="9 10">
    <name type="scientific">Coemansia spiralis</name>
    <dbReference type="NCBI Taxonomy" id="417178"/>
    <lineage>
        <taxon>Eukaryota</taxon>
        <taxon>Fungi</taxon>
        <taxon>Fungi incertae sedis</taxon>
        <taxon>Zoopagomycota</taxon>
        <taxon>Kickxellomycotina</taxon>
        <taxon>Kickxellomycetes</taxon>
        <taxon>Kickxellales</taxon>
        <taxon>Kickxellaceae</taxon>
        <taxon>Coemansia</taxon>
    </lineage>
</organism>
<comment type="caution">
    <text evidence="9">The sequence shown here is derived from an EMBL/GenBank/DDBJ whole genome shotgun (WGS) entry which is preliminary data.</text>
</comment>
<dbReference type="InterPro" id="IPR025718">
    <property type="entry name" value="SAP30_Sin3-bd"/>
</dbReference>
<evidence type="ECO:0000256" key="3">
    <source>
        <dbReference type="ARBA" id="ARBA00022491"/>
    </source>
</evidence>
<feature type="compositionally biased region" description="Polar residues" evidence="7">
    <location>
        <begin position="21"/>
        <end position="39"/>
    </location>
</feature>
<evidence type="ECO:0000256" key="2">
    <source>
        <dbReference type="ARBA" id="ARBA00006283"/>
    </source>
</evidence>
<evidence type="ECO:0000256" key="5">
    <source>
        <dbReference type="ARBA" id="ARBA00023163"/>
    </source>
</evidence>
<keyword evidence="5" id="KW-0804">Transcription</keyword>
<feature type="domain" description="Histone deacetylase complex subunit SAP30 Sin3 binding" evidence="8">
    <location>
        <begin position="58"/>
        <end position="107"/>
    </location>
</feature>
<name>A0A9W8KVT3_9FUNG</name>
<sequence length="120" mass="13394">MAPRQRTTNNSSSTAANGSSHQSGQTTMSGAIASTQQTPKGPRTQAKHSQFDFNSMSVQMLRKYRQTFKLSVKARSSKEDLVMAITRHFSNYMVDEVDTIARFLYTVHSNKEGKPSFSLI</sequence>
<comment type="subcellular location">
    <subcellularLocation>
        <location evidence="1">Nucleus</location>
    </subcellularLocation>
</comment>
<evidence type="ECO:0000256" key="7">
    <source>
        <dbReference type="SAM" id="MobiDB-lite"/>
    </source>
</evidence>
<evidence type="ECO:0000256" key="1">
    <source>
        <dbReference type="ARBA" id="ARBA00004123"/>
    </source>
</evidence>
<dbReference type="GO" id="GO:0006355">
    <property type="term" value="P:regulation of DNA-templated transcription"/>
    <property type="evidence" value="ECO:0007669"/>
    <property type="project" value="TreeGrafter"/>
</dbReference>
<keyword evidence="6" id="KW-0539">Nucleus</keyword>
<feature type="compositionally biased region" description="Low complexity" evidence="7">
    <location>
        <begin position="7"/>
        <end position="20"/>
    </location>
</feature>
<keyword evidence="4" id="KW-0805">Transcription regulation</keyword>
<comment type="similarity">
    <text evidence="2">Belongs to the SAP30 family.</text>
</comment>
<evidence type="ECO:0000256" key="4">
    <source>
        <dbReference type="ARBA" id="ARBA00023015"/>
    </source>
</evidence>
<dbReference type="PANTHER" id="PTHR13286">
    <property type="entry name" value="SAP30"/>
    <property type="match status" value="1"/>
</dbReference>
<dbReference type="InterPro" id="IPR038291">
    <property type="entry name" value="SAP30_C_sf"/>
</dbReference>
<dbReference type="OrthoDB" id="510958at2759"/>
<reference evidence="9" key="1">
    <citation type="submission" date="2022-07" db="EMBL/GenBank/DDBJ databases">
        <title>Phylogenomic reconstructions and comparative analyses of Kickxellomycotina fungi.</title>
        <authorList>
            <person name="Reynolds N.K."/>
            <person name="Stajich J.E."/>
            <person name="Barry K."/>
            <person name="Grigoriev I.V."/>
            <person name="Crous P."/>
            <person name="Smith M.E."/>
        </authorList>
    </citation>
    <scope>NUCLEOTIDE SEQUENCE</scope>
    <source>
        <strain evidence="9">NRRL 3115</strain>
    </source>
</reference>
<protein>
    <recommendedName>
        <fullName evidence="8">Histone deacetylase complex subunit SAP30 Sin3 binding domain-containing protein</fullName>
    </recommendedName>
</protein>
<keyword evidence="3" id="KW-0678">Repressor</keyword>
<dbReference type="PANTHER" id="PTHR13286:SF6">
    <property type="entry name" value="HISTONE DEACETYLASE COMPLEX SUBUNIT SAP30L-RELATED"/>
    <property type="match status" value="1"/>
</dbReference>
<proteinExistence type="inferred from homology"/>
<evidence type="ECO:0000313" key="9">
    <source>
        <dbReference type="EMBL" id="KAJ2669482.1"/>
    </source>
</evidence>
<evidence type="ECO:0000256" key="6">
    <source>
        <dbReference type="ARBA" id="ARBA00023242"/>
    </source>
</evidence>
<dbReference type="EMBL" id="JANBTW010000149">
    <property type="protein sequence ID" value="KAJ2669482.1"/>
    <property type="molecule type" value="Genomic_DNA"/>
</dbReference>
<dbReference type="InterPro" id="IPR024145">
    <property type="entry name" value="His_deAcase_SAP30/SAP30L"/>
</dbReference>
<dbReference type="Proteomes" id="UP001151518">
    <property type="component" value="Unassembled WGS sequence"/>
</dbReference>
<dbReference type="Pfam" id="PF13867">
    <property type="entry name" value="SAP30_Sin3_bdg"/>
    <property type="match status" value="1"/>
</dbReference>
<evidence type="ECO:0000259" key="8">
    <source>
        <dbReference type="Pfam" id="PF13867"/>
    </source>
</evidence>
<dbReference type="GO" id="GO:0003712">
    <property type="term" value="F:transcription coregulator activity"/>
    <property type="evidence" value="ECO:0007669"/>
    <property type="project" value="TreeGrafter"/>
</dbReference>
<dbReference type="GO" id="GO:0000118">
    <property type="term" value="C:histone deacetylase complex"/>
    <property type="evidence" value="ECO:0007669"/>
    <property type="project" value="TreeGrafter"/>
</dbReference>
<dbReference type="AlphaFoldDB" id="A0A9W8KVT3"/>
<evidence type="ECO:0000313" key="10">
    <source>
        <dbReference type="Proteomes" id="UP001151518"/>
    </source>
</evidence>
<accession>A0A9W8KVT3</accession>
<gene>
    <name evidence="9" type="ORF">GGI25_006129</name>
</gene>